<comment type="caution">
    <text evidence="2">The sequence shown here is derived from an EMBL/GenBank/DDBJ whole genome shotgun (WGS) entry which is preliminary data.</text>
</comment>
<accession>A0A8S9MWA5</accession>
<proteinExistence type="predicted"/>
<feature type="region of interest" description="Disordered" evidence="1">
    <location>
        <begin position="69"/>
        <end position="88"/>
    </location>
</feature>
<evidence type="ECO:0000313" key="3">
    <source>
        <dbReference type="Proteomes" id="UP000712600"/>
    </source>
</evidence>
<gene>
    <name evidence="2" type="ORF">F2Q69_00055367</name>
</gene>
<dbReference type="EMBL" id="QGKX02002183">
    <property type="protein sequence ID" value="KAF3484840.1"/>
    <property type="molecule type" value="Genomic_DNA"/>
</dbReference>
<name>A0A8S9MWA5_BRACR</name>
<evidence type="ECO:0000256" key="1">
    <source>
        <dbReference type="SAM" id="MobiDB-lite"/>
    </source>
</evidence>
<organism evidence="2 3">
    <name type="scientific">Brassica cretica</name>
    <name type="common">Mustard</name>
    <dbReference type="NCBI Taxonomy" id="69181"/>
    <lineage>
        <taxon>Eukaryota</taxon>
        <taxon>Viridiplantae</taxon>
        <taxon>Streptophyta</taxon>
        <taxon>Embryophyta</taxon>
        <taxon>Tracheophyta</taxon>
        <taxon>Spermatophyta</taxon>
        <taxon>Magnoliopsida</taxon>
        <taxon>eudicotyledons</taxon>
        <taxon>Gunneridae</taxon>
        <taxon>Pentapetalae</taxon>
        <taxon>rosids</taxon>
        <taxon>malvids</taxon>
        <taxon>Brassicales</taxon>
        <taxon>Brassicaceae</taxon>
        <taxon>Brassiceae</taxon>
        <taxon>Brassica</taxon>
    </lineage>
</organism>
<evidence type="ECO:0000313" key="2">
    <source>
        <dbReference type="EMBL" id="KAF3484840.1"/>
    </source>
</evidence>
<dbReference type="Proteomes" id="UP000712600">
    <property type="component" value="Unassembled WGS sequence"/>
</dbReference>
<reference evidence="2" key="1">
    <citation type="submission" date="2019-12" db="EMBL/GenBank/DDBJ databases">
        <title>Genome sequencing and annotation of Brassica cretica.</title>
        <authorList>
            <person name="Studholme D.J."/>
            <person name="Sarris P."/>
        </authorList>
    </citation>
    <scope>NUCLEOTIDE SEQUENCE</scope>
    <source>
        <strain evidence="2">PFS-109/04</strain>
        <tissue evidence="2">Leaf</tissue>
    </source>
</reference>
<protein>
    <submittedName>
        <fullName evidence="2">Uncharacterized protein</fullName>
    </submittedName>
</protein>
<sequence>MPRGEWQWHICRGRGCWVMGHQGQGLCPFALTLVSFGLNHCNLPAQTCDHSVQALRPFGLGIATVRPTTQPIRPGITTLRPRSRDPSPATLTIVEETTQAYHPPNDYAYGLYGSMVRPQPRLHSSIRRPPGPS</sequence>
<dbReference type="AlphaFoldDB" id="A0A8S9MWA5"/>